<sequence>MPSALSLAGLYTLLPHNVLSEVHGGPDKQASIGFWDLWYIYLTRPALYVVTSSPLVTFRHSMAAPCPHISLYGLAWHRILRPKSAIPSPNTTPGT</sequence>
<name>A0A067MFL6_BOTB1</name>
<evidence type="ECO:0000313" key="3">
    <source>
        <dbReference type="Proteomes" id="UP000027195"/>
    </source>
</evidence>
<protein>
    <submittedName>
        <fullName evidence="2">Uncharacterized protein</fullName>
    </submittedName>
</protein>
<feature type="chain" id="PRO_5001641256" evidence="1">
    <location>
        <begin position="21"/>
        <end position="95"/>
    </location>
</feature>
<accession>A0A067MFL6</accession>
<organism evidence="2 3">
    <name type="scientific">Botryobasidium botryosum (strain FD-172 SS1)</name>
    <dbReference type="NCBI Taxonomy" id="930990"/>
    <lineage>
        <taxon>Eukaryota</taxon>
        <taxon>Fungi</taxon>
        <taxon>Dikarya</taxon>
        <taxon>Basidiomycota</taxon>
        <taxon>Agaricomycotina</taxon>
        <taxon>Agaricomycetes</taxon>
        <taxon>Cantharellales</taxon>
        <taxon>Botryobasidiaceae</taxon>
        <taxon>Botryobasidium</taxon>
    </lineage>
</organism>
<keyword evidence="1" id="KW-0732">Signal</keyword>
<proteinExistence type="predicted"/>
<evidence type="ECO:0000256" key="1">
    <source>
        <dbReference type="SAM" id="SignalP"/>
    </source>
</evidence>
<gene>
    <name evidence="2" type="ORF">BOTBODRAFT_32354</name>
</gene>
<dbReference type="InParanoid" id="A0A067MFL6"/>
<dbReference type="AlphaFoldDB" id="A0A067MFL6"/>
<reference evidence="3" key="1">
    <citation type="journal article" date="2014" name="Proc. Natl. Acad. Sci. U.S.A.">
        <title>Extensive sampling of basidiomycete genomes demonstrates inadequacy of the white-rot/brown-rot paradigm for wood decay fungi.</title>
        <authorList>
            <person name="Riley R."/>
            <person name="Salamov A.A."/>
            <person name="Brown D.W."/>
            <person name="Nagy L.G."/>
            <person name="Floudas D."/>
            <person name="Held B.W."/>
            <person name="Levasseur A."/>
            <person name="Lombard V."/>
            <person name="Morin E."/>
            <person name="Otillar R."/>
            <person name="Lindquist E.A."/>
            <person name="Sun H."/>
            <person name="LaButti K.M."/>
            <person name="Schmutz J."/>
            <person name="Jabbour D."/>
            <person name="Luo H."/>
            <person name="Baker S.E."/>
            <person name="Pisabarro A.G."/>
            <person name="Walton J.D."/>
            <person name="Blanchette R.A."/>
            <person name="Henrissat B."/>
            <person name="Martin F."/>
            <person name="Cullen D."/>
            <person name="Hibbett D.S."/>
            <person name="Grigoriev I.V."/>
        </authorList>
    </citation>
    <scope>NUCLEOTIDE SEQUENCE [LARGE SCALE GENOMIC DNA]</scope>
    <source>
        <strain evidence="3">FD-172 SS1</strain>
    </source>
</reference>
<evidence type="ECO:0000313" key="2">
    <source>
        <dbReference type="EMBL" id="KDQ14603.1"/>
    </source>
</evidence>
<dbReference type="EMBL" id="KL198036">
    <property type="protein sequence ID" value="KDQ14603.1"/>
    <property type="molecule type" value="Genomic_DNA"/>
</dbReference>
<feature type="signal peptide" evidence="1">
    <location>
        <begin position="1"/>
        <end position="20"/>
    </location>
</feature>
<dbReference type="Proteomes" id="UP000027195">
    <property type="component" value="Unassembled WGS sequence"/>
</dbReference>
<keyword evidence="3" id="KW-1185">Reference proteome</keyword>
<dbReference type="HOGENOM" id="CLU_2372501_0_0_1"/>